<dbReference type="OrthoDB" id="9790913at2"/>
<dbReference type="PANTHER" id="PTHR47366:SF1">
    <property type="entry name" value="TWO-ON-TWO HEMOGLOBIN-3"/>
    <property type="match status" value="1"/>
</dbReference>
<dbReference type="InterPro" id="IPR009050">
    <property type="entry name" value="Globin-like_sf"/>
</dbReference>
<dbReference type="RefSeq" id="WP_133289870.1">
    <property type="nucleotide sequence ID" value="NZ_SMSJ01000022.1"/>
</dbReference>
<dbReference type="InterPro" id="IPR012292">
    <property type="entry name" value="Globin/Proto"/>
</dbReference>
<dbReference type="AlphaFoldDB" id="A0A4R5QFC3"/>
<dbReference type="InterPro" id="IPR044203">
    <property type="entry name" value="GlbO/GLB3-like"/>
</dbReference>
<comment type="caution">
    <text evidence="6">The sequence shown here is derived from an EMBL/GenBank/DDBJ whole genome shotgun (WGS) entry which is preliminary data.</text>
</comment>
<dbReference type="GO" id="GO:0019825">
    <property type="term" value="F:oxygen binding"/>
    <property type="evidence" value="ECO:0007669"/>
    <property type="project" value="InterPro"/>
</dbReference>
<evidence type="ECO:0000256" key="5">
    <source>
        <dbReference type="ARBA" id="ARBA00034496"/>
    </source>
</evidence>
<proteinExistence type="inferred from homology"/>
<name>A0A4R5QFC3_9PROT</name>
<sequence>MPEAPTPYDRIGGEDGVRRLTRRFYALMDTLPEAAACRAVHPPSLEGSEQKLFDYLTGWLGGPPVYVQKHGHPMLRRRHLHAPIAAAEIQGWLLCFRQAWAETVTDAALTAAVMPQVEHLARHMRNREDAAWTPPA</sequence>
<evidence type="ECO:0000256" key="2">
    <source>
        <dbReference type="ARBA" id="ARBA00022617"/>
    </source>
</evidence>
<evidence type="ECO:0000313" key="7">
    <source>
        <dbReference type="Proteomes" id="UP000295096"/>
    </source>
</evidence>
<comment type="similarity">
    <text evidence="5">Belongs to the truncated hemoglobin family. Group II subfamily.</text>
</comment>
<dbReference type="GO" id="GO:0046872">
    <property type="term" value="F:metal ion binding"/>
    <property type="evidence" value="ECO:0007669"/>
    <property type="project" value="UniProtKB-KW"/>
</dbReference>
<dbReference type="SUPFAM" id="SSF46458">
    <property type="entry name" value="Globin-like"/>
    <property type="match status" value="1"/>
</dbReference>
<dbReference type="EMBL" id="SMSJ01000022">
    <property type="protein sequence ID" value="TDH61398.1"/>
    <property type="molecule type" value="Genomic_DNA"/>
</dbReference>
<dbReference type="InterPro" id="IPR001486">
    <property type="entry name" value="Hemoglobin_trunc"/>
</dbReference>
<keyword evidence="4" id="KW-0408">Iron</keyword>
<reference evidence="6 7" key="1">
    <citation type="journal article" date="2016" name="J. Microbiol.">
        <title>Dankookia rubra gen. nov., sp. nov., an alphaproteobacterium isolated from sediment of a shallow stream.</title>
        <authorList>
            <person name="Kim W.H."/>
            <person name="Kim D.H."/>
            <person name="Kang K."/>
            <person name="Ahn T.Y."/>
        </authorList>
    </citation>
    <scope>NUCLEOTIDE SEQUENCE [LARGE SCALE GENOMIC DNA]</scope>
    <source>
        <strain evidence="6 7">JCM30602</strain>
    </source>
</reference>
<dbReference type="Proteomes" id="UP000295096">
    <property type="component" value="Unassembled WGS sequence"/>
</dbReference>
<dbReference type="CDD" id="cd14773">
    <property type="entry name" value="TrHb2_PhHbO-like_O"/>
    <property type="match status" value="1"/>
</dbReference>
<evidence type="ECO:0000256" key="3">
    <source>
        <dbReference type="ARBA" id="ARBA00022723"/>
    </source>
</evidence>
<keyword evidence="2" id="KW-0349">Heme</keyword>
<dbReference type="PANTHER" id="PTHR47366">
    <property type="entry name" value="TWO-ON-TWO HEMOGLOBIN-3"/>
    <property type="match status" value="1"/>
</dbReference>
<accession>A0A4R5QFC3</accession>
<dbReference type="Gene3D" id="1.10.490.10">
    <property type="entry name" value="Globins"/>
    <property type="match status" value="1"/>
</dbReference>
<keyword evidence="7" id="KW-1185">Reference proteome</keyword>
<evidence type="ECO:0000313" key="6">
    <source>
        <dbReference type="EMBL" id="TDH61398.1"/>
    </source>
</evidence>
<organism evidence="6 7">
    <name type="scientific">Dankookia rubra</name>
    <dbReference type="NCBI Taxonomy" id="1442381"/>
    <lineage>
        <taxon>Bacteria</taxon>
        <taxon>Pseudomonadati</taxon>
        <taxon>Pseudomonadota</taxon>
        <taxon>Alphaproteobacteria</taxon>
        <taxon>Acetobacterales</taxon>
        <taxon>Roseomonadaceae</taxon>
        <taxon>Dankookia</taxon>
    </lineage>
</organism>
<keyword evidence="3" id="KW-0479">Metal-binding</keyword>
<dbReference type="GO" id="GO:0020037">
    <property type="term" value="F:heme binding"/>
    <property type="evidence" value="ECO:0007669"/>
    <property type="project" value="InterPro"/>
</dbReference>
<protein>
    <submittedName>
        <fullName evidence="6">Globin</fullName>
    </submittedName>
</protein>
<dbReference type="Pfam" id="PF01152">
    <property type="entry name" value="Bac_globin"/>
    <property type="match status" value="1"/>
</dbReference>
<keyword evidence="1" id="KW-0813">Transport</keyword>
<evidence type="ECO:0000256" key="1">
    <source>
        <dbReference type="ARBA" id="ARBA00022448"/>
    </source>
</evidence>
<gene>
    <name evidence="6" type="ORF">E2C06_17325</name>
</gene>
<dbReference type="GO" id="GO:0005344">
    <property type="term" value="F:oxygen carrier activity"/>
    <property type="evidence" value="ECO:0007669"/>
    <property type="project" value="InterPro"/>
</dbReference>
<evidence type="ECO:0000256" key="4">
    <source>
        <dbReference type="ARBA" id="ARBA00023004"/>
    </source>
</evidence>